<dbReference type="EMBL" id="JANBOI010000454">
    <property type="protein sequence ID" value="KAJ1730439.1"/>
    <property type="molecule type" value="Genomic_DNA"/>
</dbReference>
<feature type="compositionally biased region" description="Low complexity" evidence="1">
    <location>
        <begin position="27"/>
        <end position="36"/>
    </location>
</feature>
<gene>
    <name evidence="2" type="ORF">LPJ61_003011</name>
</gene>
<protein>
    <submittedName>
        <fullName evidence="2">Uncharacterized protein</fullName>
    </submittedName>
</protein>
<name>A0A9W7Y7A3_9FUNG</name>
<reference evidence="2" key="1">
    <citation type="submission" date="2022-07" db="EMBL/GenBank/DDBJ databases">
        <title>Phylogenomic reconstructions and comparative analyses of Kickxellomycotina fungi.</title>
        <authorList>
            <person name="Reynolds N.K."/>
            <person name="Stajich J.E."/>
            <person name="Barry K."/>
            <person name="Grigoriev I.V."/>
            <person name="Crous P."/>
            <person name="Smith M.E."/>
        </authorList>
    </citation>
    <scope>NUCLEOTIDE SEQUENCE</scope>
    <source>
        <strain evidence="2">BCRC 34381</strain>
    </source>
</reference>
<dbReference type="Proteomes" id="UP001143981">
    <property type="component" value="Unassembled WGS sequence"/>
</dbReference>
<comment type="caution">
    <text evidence="2">The sequence shown here is derived from an EMBL/GenBank/DDBJ whole genome shotgun (WGS) entry which is preliminary data.</text>
</comment>
<evidence type="ECO:0000313" key="3">
    <source>
        <dbReference type="Proteomes" id="UP001143981"/>
    </source>
</evidence>
<evidence type="ECO:0000313" key="2">
    <source>
        <dbReference type="EMBL" id="KAJ1730439.1"/>
    </source>
</evidence>
<accession>A0A9W7Y7A3</accession>
<dbReference type="AlphaFoldDB" id="A0A9W7Y7A3"/>
<evidence type="ECO:0000256" key="1">
    <source>
        <dbReference type="SAM" id="MobiDB-lite"/>
    </source>
</evidence>
<sequence length="237" mass="24230">MLGSRRLRGIAAVDNKENAALGTAARPGKAGLLGAKDGAGGGPSGKSAVSDSPSLSVLTPRAKAFGTKQQPARTGLREVLQTPSAGTRMAGPAATCAQDQAPKTIKRRQGLFSPSSHMKGGIVATQGPAQLLEPEYAPPKPAALEFDAVGAFGFDLDIGLVPLTQLSTAGSRAAVLPAPDLALEELADVATPPSLVSGLARIPSFDMLAMPLLACTPAPLVATALYPTRIPRLKRKR</sequence>
<feature type="region of interest" description="Disordered" evidence="1">
    <location>
        <begin position="13"/>
        <end position="55"/>
    </location>
</feature>
<proteinExistence type="predicted"/>
<keyword evidence="3" id="KW-1185">Reference proteome</keyword>
<dbReference type="OrthoDB" id="5537785at2759"/>
<organism evidence="2 3">
    <name type="scientific">Coemansia biformis</name>
    <dbReference type="NCBI Taxonomy" id="1286918"/>
    <lineage>
        <taxon>Eukaryota</taxon>
        <taxon>Fungi</taxon>
        <taxon>Fungi incertae sedis</taxon>
        <taxon>Zoopagomycota</taxon>
        <taxon>Kickxellomycotina</taxon>
        <taxon>Kickxellomycetes</taxon>
        <taxon>Kickxellales</taxon>
        <taxon>Kickxellaceae</taxon>
        <taxon>Coemansia</taxon>
    </lineage>
</organism>